<sequence length="38" mass="4293">MSLAKKELSDKNKANDKSNDVKCVFNIRVIKEPSQKVS</sequence>
<reference evidence="1" key="1">
    <citation type="submission" date="2024-03" db="EMBL/GenBank/DDBJ databases">
        <title>Diverse circular DNA viruses in blood, oral, and fecal samples of captive lemurs.</title>
        <authorList>
            <person name="Paietta E.N."/>
            <person name="Kraberger S."/>
            <person name="Lund M.C."/>
            <person name="Custer J.M."/>
            <person name="Vargas K.M."/>
            <person name="Ehmke E.E."/>
            <person name="Yoder A.D."/>
            <person name="Varsani A."/>
        </authorList>
    </citation>
    <scope>NUCLEOTIDE SEQUENCE</scope>
    <source>
        <strain evidence="1">Duke_24SS_13</strain>
        <strain evidence="2">Duke_25SF_104</strain>
        <strain evidence="3">Duke_25SS_57</strain>
    </source>
</reference>
<dbReference type="EMBL" id="PP511701">
    <property type="protein sequence ID" value="XCD06694.1"/>
    <property type="molecule type" value="Genomic_DNA"/>
</dbReference>
<evidence type="ECO:0000313" key="2">
    <source>
        <dbReference type="EMBL" id="XCD06624.1"/>
    </source>
</evidence>
<evidence type="ECO:0000313" key="1">
    <source>
        <dbReference type="EMBL" id="XCD05924.1"/>
    </source>
</evidence>
<protein>
    <submittedName>
        <fullName evidence="1">Uncharacterized protein</fullName>
    </submittedName>
</protein>
<name>A0AAU8B1P0_9VIRU</name>
<proteinExistence type="predicted"/>
<accession>A0AAU8B1P0</accession>
<organism evidence="1">
    <name type="scientific">Dulem virus 62</name>
    <dbReference type="NCBI Taxonomy" id="3145773"/>
    <lineage>
        <taxon>Viruses</taxon>
        <taxon>Monodnaviria</taxon>
        <taxon>Loebvirae</taxon>
        <taxon>Hofneiviricota</taxon>
        <taxon>Faserviricetes</taxon>
        <taxon>Tubulavirales</taxon>
        <taxon>Inoviridae</taxon>
        <taxon>Inovirus</taxon>
    </lineage>
</organism>
<evidence type="ECO:0000313" key="3">
    <source>
        <dbReference type="EMBL" id="XCD06694.1"/>
    </source>
</evidence>
<dbReference type="EMBL" id="PP511692">
    <property type="protein sequence ID" value="XCD06624.1"/>
    <property type="molecule type" value="Genomic_DNA"/>
</dbReference>
<dbReference type="EMBL" id="PP511609">
    <property type="protein sequence ID" value="XCD05924.1"/>
    <property type="molecule type" value="Genomic_DNA"/>
</dbReference>